<proteinExistence type="predicted"/>
<organism evidence="1 2">
    <name type="scientific">Collybia nuda</name>
    <dbReference type="NCBI Taxonomy" id="64659"/>
    <lineage>
        <taxon>Eukaryota</taxon>
        <taxon>Fungi</taxon>
        <taxon>Dikarya</taxon>
        <taxon>Basidiomycota</taxon>
        <taxon>Agaricomycotina</taxon>
        <taxon>Agaricomycetes</taxon>
        <taxon>Agaricomycetidae</taxon>
        <taxon>Agaricales</taxon>
        <taxon>Tricholomatineae</taxon>
        <taxon>Clitocybaceae</taxon>
        <taxon>Collybia</taxon>
    </lineage>
</organism>
<comment type="caution">
    <text evidence="1">The sequence shown here is derived from an EMBL/GenBank/DDBJ whole genome shotgun (WGS) entry which is preliminary data.</text>
</comment>
<name>A0A9P5Y4Q9_9AGAR</name>
<accession>A0A9P5Y4Q9</accession>
<dbReference type="Proteomes" id="UP000807353">
    <property type="component" value="Unassembled WGS sequence"/>
</dbReference>
<reference evidence="1" key="1">
    <citation type="submission" date="2020-11" db="EMBL/GenBank/DDBJ databases">
        <authorList>
            <consortium name="DOE Joint Genome Institute"/>
            <person name="Ahrendt S."/>
            <person name="Riley R."/>
            <person name="Andreopoulos W."/>
            <person name="Labutti K."/>
            <person name="Pangilinan J."/>
            <person name="Ruiz-Duenas F.J."/>
            <person name="Barrasa J.M."/>
            <person name="Sanchez-Garcia M."/>
            <person name="Camarero S."/>
            <person name="Miyauchi S."/>
            <person name="Serrano A."/>
            <person name="Linde D."/>
            <person name="Babiker R."/>
            <person name="Drula E."/>
            <person name="Ayuso-Fernandez I."/>
            <person name="Pacheco R."/>
            <person name="Padilla G."/>
            <person name="Ferreira P."/>
            <person name="Barriuso J."/>
            <person name="Kellner H."/>
            <person name="Castanera R."/>
            <person name="Alfaro M."/>
            <person name="Ramirez L."/>
            <person name="Pisabarro A.G."/>
            <person name="Kuo A."/>
            <person name="Tritt A."/>
            <person name="Lipzen A."/>
            <person name="He G."/>
            <person name="Yan M."/>
            <person name="Ng V."/>
            <person name="Cullen D."/>
            <person name="Martin F."/>
            <person name="Rosso M.-N."/>
            <person name="Henrissat B."/>
            <person name="Hibbett D."/>
            <person name="Martinez A.T."/>
            <person name="Grigoriev I.V."/>
        </authorList>
    </citation>
    <scope>NUCLEOTIDE SEQUENCE</scope>
    <source>
        <strain evidence="1">CBS 247.69</strain>
    </source>
</reference>
<dbReference type="AlphaFoldDB" id="A0A9P5Y4Q9"/>
<keyword evidence="2" id="KW-1185">Reference proteome</keyword>
<sequence length="201" mass="23479">MEYPESDIDITHIIPPWLAYWAMDHKNEMREDMAFRNPIRTPRDVAETAIVSSNCLTMSKMAISLFEKSIITIDVDDNYRIIRFYEGDWVNSEMGNPLPEYFTPNGTEADKFLRAHFHYSLSVHAYGGDHQDTVPLIVVEHFMLDRGLFEENGIEFSLEDDDYTADEWNTYNGRQVLAWFQERPYEPWGDTTIEELGIGNH</sequence>
<dbReference type="OrthoDB" id="3263651at2759"/>
<protein>
    <submittedName>
        <fullName evidence="1">Uncharacterized protein</fullName>
    </submittedName>
</protein>
<evidence type="ECO:0000313" key="2">
    <source>
        <dbReference type="Proteomes" id="UP000807353"/>
    </source>
</evidence>
<dbReference type="EMBL" id="MU150282">
    <property type="protein sequence ID" value="KAF9461576.1"/>
    <property type="molecule type" value="Genomic_DNA"/>
</dbReference>
<gene>
    <name evidence="1" type="ORF">BDZ94DRAFT_1323247</name>
</gene>
<evidence type="ECO:0000313" key="1">
    <source>
        <dbReference type="EMBL" id="KAF9461576.1"/>
    </source>
</evidence>